<feature type="transmembrane region" description="Helical" evidence="1">
    <location>
        <begin position="161"/>
        <end position="180"/>
    </location>
</feature>
<keyword evidence="1" id="KW-0472">Membrane</keyword>
<dbReference type="AlphaFoldDB" id="A0A0V1N3Z4"/>
<evidence type="ECO:0000313" key="2">
    <source>
        <dbReference type="EMBL" id="KRZ78501.1"/>
    </source>
</evidence>
<gene>
    <name evidence="2" type="ORF">T10_9023</name>
</gene>
<evidence type="ECO:0000313" key="3">
    <source>
        <dbReference type="Proteomes" id="UP000054843"/>
    </source>
</evidence>
<organism evidence="2 3">
    <name type="scientific">Trichinella papuae</name>
    <dbReference type="NCBI Taxonomy" id="268474"/>
    <lineage>
        <taxon>Eukaryota</taxon>
        <taxon>Metazoa</taxon>
        <taxon>Ecdysozoa</taxon>
        <taxon>Nematoda</taxon>
        <taxon>Enoplea</taxon>
        <taxon>Dorylaimia</taxon>
        <taxon>Trichinellida</taxon>
        <taxon>Trichinellidae</taxon>
        <taxon>Trichinella</taxon>
    </lineage>
</organism>
<keyword evidence="3" id="KW-1185">Reference proteome</keyword>
<keyword evidence="1" id="KW-1133">Transmembrane helix</keyword>
<sequence>MTRSNNCLWVVQRSSYLQRLIGTVLRGLLWFKCFSSLDGPIILGAPVEAPHGPAAFGAGRIKSRTPELQTHNSKGVILRAAARIQANLRRYLVMEHGLSDQLPQKLNSFSVWLPVVDSTVKAAKFKNIFSSIASQLNWLLKKDAKYQWSTECQFDMLKNCFTFYAVMLAIVAATCGVIRAHPENQQHILRP</sequence>
<dbReference type="EMBL" id="JYDO01000012">
    <property type="protein sequence ID" value="KRZ78501.1"/>
    <property type="molecule type" value="Genomic_DNA"/>
</dbReference>
<keyword evidence="1" id="KW-0812">Transmembrane</keyword>
<protein>
    <submittedName>
        <fullName evidence="2">Uncharacterized protein</fullName>
    </submittedName>
</protein>
<name>A0A0V1N3Z4_9BILA</name>
<dbReference type="Proteomes" id="UP000054843">
    <property type="component" value="Unassembled WGS sequence"/>
</dbReference>
<proteinExistence type="predicted"/>
<evidence type="ECO:0000256" key="1">
    <source>
        <dbReference type="SAM" id="Phobius"/>
    </source>
</evidence>
<reference evidence="2 3" key="1">
    <citation type="submission" date="2015-01" db="EMBL/GenBank/DDBJ databases">
        <title>Evolution of Trichinella species and genotypes.</title>
        <authorList>
            <person name="Korhonen P.K."/>
            <person name="Edoardo P."/>
            <person name="Giuseppe L.R."/>
            <person name="Gasser R.B."/>
        </authorList>
    </citation>
    <scope>NUCLEOTIDE SEQUENCE [LARGE SCALE GENOMIC DNA]</scope>
    <source>
        <strain evidence="2">ISS1980</strain>
    </source>
</reference>
<comment type="caution">
    <text evidence="2">The sequence shown here is derived from an EMBL/GenBank/DDBJ whole genome shotgun (WGS) entry which is preliminary data.</text>
</comment>
<accession>A0A0V1N3Z4</accession>